<sequence length="274" mass="31998">MSSTNHIVRNRLDFLHNQLVNPDKAPLADDGHHINNPSELNILHISQYDLEHWDVDTNPELLFEPMSLTEIQKYPINPDEMDEDQDWATGSARDDSDLLEIRGLQEVRIPNLFLLNYTLCGYYPDASLRLSRELILETERDHSQDAHPLVVMTGYQPCNGKEDRILYGELVLVFCAMQNRAKQPKAKYEEEAEELSNMPEKLRLRYHDERRFPDEVHFPVLLLSFVVSQHGRMLYPCMDVERMVIRQSRLYSFEREESALLDLFARFLLSLPGA</sequence>
<name>A0A1E3BNN1_ASPCR</name>
<reference evidence="1 2" key="1">
    <citation type="journal article" date="2016" name="BMC Genomics">
        <title>Comparative genomic and transcriptomic analyses of the Fuzhuan brick tea-fermentation fungus Aspergillus cristatus.</title>
        <authorList>
            <person name="Ge Y."/>
            <person name="Wang Y."/>
            <person name="Liu Y."/>
            <person name="Tan Y."/>
            <person name="Ren X."/>
            <person name="Zhang X."/>
            <person name="Hyde K.D."/>
            <person name="Liu Y."/>
            <person name="Liu Z."/>
        </authorList>
    </citation>
    <scope>NUCLEOTIDE SEQUENCE [LARGE SCALE GENOMIC DNA]</scope>
    <source>
        <strain evidence="1 2">GZAAS20.1005</strain>
    </source>
</reference>
<dbReference type="VEuPathDB" id="FungiDB:SI65_02820"/>
<evidence type="ECO:0000313" key="2">
    <source>
        <dbReference type="Proteomes" id="UP000094569"/>
    </source>
</evidence>
<accession>A0A1E3BNN1</accession>
<dbReference type="Proteomes" id="UP000094569">
    <property type="component" value="Unassembled WGS sequence"/>
</dbReference>
<gene>
    <name evidence="1" type="ORF">SI65_02820</name>
</gene>
<dbReference type="OrthoDB" id="4436899at2759"/>
<evidence type="ECO:0000313" key="1">
    <source>
        <dbReference type="EMBL" id="ODM21976.1"/>
    </source>
</evidence>
<keyword evidence="2" id="KW-1185">Reference proteome</keyword>
<comment type="caution">
    <text evidence="1">The sequence shown here is derived from an EMBL/GenBank/DDBJ whole genome shotgun (WGS) entry which is preliminary data.</text>
</comment>
<dbReference type="STRING" id="573508.A0A1E3BNN1"/>
<dbReference type="EMBL" id="JXNT01000002">
    <property type="protein sequence ID" value="ODM21976.1"/>
    <property type="molecule type" value="Genomic_DNA"/>
</dbReference>
<protein>
    <submittedName>
        <fullName evidence="1">Uncharacterized protein</fullName>
    </submittedName>
</protein>
<dbReference type="AlphaFoldDB" id="A0A1E3BNN1"/>
<proteinExistence type="predicted"/>
<organism evidence="1 2">
    <name type="scientific">Aspergillus cristatus</name>
    <name type="common">Chinese Fuzhuan brick tea-fermentation fungus</name>
    <name type="synonym">Eurotium cristatum</name>
    <dbReference type="NCBI Taxonomy" id="573508"/>
    <lineage>
        <taxon>Eukaryota</taxon>
        <taxon>Fungi</taxon>
        <taxon>Dikarya</taxon>
        <taxon>Ascomycota</taxon>
        <taxon>Pezizomycotina</taxon>
        <taxon>Eurotiomycetes</taxon>
        <taxon>Eurotiomycetidae</taxon>
        <taxon>Eurotiales</taxon>
        <taxon>Aspergillaceae</taxon>
        <taxon>Aspergillus</taxon>
        <taxon>Aspergillus subgen. Aspergillus</taxon>
    </lineage>
</organism>